<protein>
    <submittedName>
        <fullName evidence="1">Uncharacterized protein</fullName>
    </submittedName>
</protein>
<dbReference type="GeneID" id="63832147"/>
<keyword evidence="2" id="KW-1185">Reference proteome</keyword>
<gene>
    <name evidence="1" type="ORF">M406DRAFT_102572</name>
</gene>
<dbReference type="Proteomes" id="UP000803844">
    <property type="component" value="Unassembled WGS sequence"/>
</dbReference>
<evidence type="ECO:0000313" key="1">
    <source>
        <dbReference type="EMBL" id="KAF3764448.1"/>
    </source>
</evidence>
<dbReference type="AlphaFoldDB" id="A0A9P5CMT0"/>
<dbReference type="RefSeq" id="XP_040775409.1">
    <property type="nucleotide sequence ID" value="XM_040915018.1"/>
</dbReference>
<proteinExistence type="predicted"/>
<dbReference type="EMBL" id="MU032348">
    <property type="protein sequence ID" value="KAF3764448.1"/>
    <property type="molecule type" value="Genomic_DNA"/>
</dbReference>
<accession>A0A9P5CMT0</accession>
<sequence>MQISVPIPFGLPFLGWLARQTGLAPHFDSCHPFALTDVAPTIGHTTRRFSFGHDNFCLISLDRYDGGEY</sequence>
<evidence type="ECO:0000313" key="2">
    <source>
        <dbReference type="Proteomes" id="UP000803844"/>
    </source>
</evidence>
<organism evidence="1 2">
    <name type="scientific">Cryphonectria parasitica (strain ATCC 38755 / EP155)</name>
    <dbReference type="NCBI Taxonomy" id="660469"/>
    <lineage>
        <taxon>Eukaryota</taxon>
        <taxon>Fungi</taxon>
        <taxon>Dikarya</taxon>
        <taxon>Ascomycota</taxon>
        <taxon>Pezizomycotina</taxon>
        <taxon>Sordariomycetes</taxon>
        <taxon>Sordariomycetidae</taxon>
        <taxon>Diaporthales</taxon>
        <taxon>Cryphonectriaceae</taxon>
        <taxon>Cryphonectria-Endothia species complex</taxon>
        <taxon>Cryphonectria</taxon>
    </lineage>
</organism>
<reference evidence="1" key="1">
    <citation type="journal article" date="2020" name="Phytopathology">
        <title>Genome sequence of the chestnut blight fungus Cryphonectria parasitica EP155: A fundamental resource for an archetypical invasive plant pathogen.</title>
        <authorList>
            <person name="Crouch J.A."/>
            <person name="Dawe A."/>
            <person name="Aerts A."/>
            <person name="Barry K."/>
            <person name="Churchill A.C.L."/>
            <person name="Grimwood J."/>
            <person name="Hillman B."/>
            <person name="Milgroom M.G."/>
            <person name="Pangilinan J."/>
            <person name="Smith M."/>
            <person name="Salamov A."/>
            <person name="Schmutz J."/>
            <person name="Yadav J."/>
            <person name="Grigoriev I.V."/>
            <person name="Nuss D."/>
        </authorList>
    </citation>
    <scope>NUCLEOTIDE SEQUENCE</scope>
    <source>
        <strain evidence="1">EP155</strain>
    </source>
</reference>
<comment type="caution">
    <text evidence="1">The sequence shown here is derived from an EMBL/GenBank/DDBJ whole genome shotgun (WGS) entry which is preliminary data.</text>
</comment>
<name>A0A9P5CMT0_CRYP1</name>